<dbReference type="Proteomes" id="UP001597369">
    <property type="component" value="Unassembled WGS sequence"/>
</dbReference>
<protein>
    <submittedName>
        <fullName evidence="1">DUF885 domain-containing protein</fullName>
    </submittedName>
</protein>
<dbReference type="Pfam" id="PF05960">
    <property type="entry name" value="DUF885"/>
    <property type="match status" value="1"/>
</dbReference>
<gene>
    <name evidence="1" type="ORF">ACFSKU_19490</name>
</gene>
<evidence type="ECO:0000313" key="1">
    <source>
        <dbReference type="EMBL" id="MFD2069079.1"/>
    </source>
</evidence>
<keyword evidence="2" id="KW-1185">Reference proteome</keyword>
<sequence length="598" mass="68194">MKKHHLTFAALLAVASVGTSCTRTTESKETTIVQSAQDLSQIFESYYEERLQLFPLEATAIADNRYNDQLPNDITQEHKQTQKAFYQKYLDQINQVDREMLEGQEQISYDIFKYEMQMSLEGLEQPTELMPVNQFWSLPITMAQLGSGAGNQPFKTPEDYTNFLGRIQAFQVWGDTAVANMKRGMAVGVVLPRALTLKVLPQLQSMVVKDPTKSIFWEPVKNMPEGFTSSQRDSISQAYTKAITQQVVPTYQKLYEFMQQEYLPQSRSTSGISGVPGGEDNYRYMVRYWTTTALTPDQIFETGQSEVARIRSEMEKVKEQVGFKGDLQAFFKYVNEDPKFTPFKTSEEILAAFTAIHNLMQPQLNELFGLQPKSAFEVRQTEAFRAASASAEYNPPAPDGSRPGIFYVPILDATKYNAVGMESLFLHEAIPGHHYQISLQQEQEGLPRFRQYAWYGAFGEGWALYSESLGKELGLYTNPYQYFGRLSEEMHRAIRLVVDVGMHAKGWTREQAIQYSLENELTSEEAATAEIERYMALPGQALSYKIGEMKIKELRHKAEQELGTKFSISAFHDEILRGGVMPLAVLENHMNEWIEQQK</sequence>
<dbReference type="RefSeq" id="WP_229957400.1">
    <property type="nucleotide sequence ID" value="NZ_JAJJWI010000001.1"/>
</dbReference>
<comment type="caution">
    <text evidence="1">The sequence shown here is derived from an EMBL/GenBank/DDBJ whole genome shotgun (WGS) entry which is preliminary data.</text>
</comment>
<dbReference type="InterPro" id="IPR010281">
    <property type="entry name" value="DUF885"/>
</dbReference>
<dbReference type="PANTHER" id="PTHR33361">
    <property type="entry name" value="GLR0591 PROTEIN"/>
    <property type="match status" value="1"/>
</dbReference>
<dbReference type="EMBL" id="JBHUHV010000058">
    <property type="protein sequence ID" value="MFD2069079.1"/>
    <property type="molecule type" value="Genomic_DNA"/>
</dbReference>
<name>A0ABW4X298_9BACT</name>
<reference evidence="2" key="1">
    <citation type="journal article" date="2019" name="Int. J. Syst. Evol. Microbiol.">
        <title>The Global Catalogue of Microorganisms (GCM) 10K type strain sequencing project: providing services to taxonomists for standard genome sequencing and annotation.</title>
        <authorList>
            <consortium name="The Broad Institute Genomics Platform"/>
            <consortium name="The Broad Institute Genome Sequencing Center for Infectious Disease"/>
            <person name="Wu L."/>
            <person name="Ma J."/>
        </authorList>
    </citation>
    <scope>NUCLEOTIDE SEQUENCE [LARGE SCALE GENOMIC DNA]</scope>
    <source>
        <strain evidence="2">JCM 16545</strain>
    </source>
</reference>
<evidence type="ECO:0000313" key="2">
    <source>
        <dbReference type="Proteomes" id="UP001597369"/>
    </source>
</evidence>
<dbReference type="PANTHER" id="PTHR33361:SF16">
    <property type="entry name" value="DUF885 DOMAIN-CONTAINING PROTEIN"/>
    <property type="match status" value="1"/>
</dbReference>
<organism evidence="1 2">
    <name type="scientific">Pontibacter silvestris</name>
    <dbReference type="NCBI Taxonomy" id="2305183"/>
    <lineage>
        <taxon>Bacteria</taxon>
        <taxon>Pseudomonadati</taxon>
        <taxon>Bacteroidota</taxon>
        <taxon>Cytophagia</taxon>
        <taxon>Cytophagales</taxon>
        <taxon>Hymenobacteraceae</taxon>
        <taxon>Pontibacter</taxon>
    </lineage>
</organism>
<dbReference type="PROSITE" id="PS51257">
    <property type="entry name" value="PROKAR_LIPOPROTEIN"/>
    <property type="match status" value="1"/>
</dbReference>
<proteinExistence type="predicted"/>
<accession>A0ABW4X298</accession>